<accession>A0A409VQH5</accession>
<proteinExistence type="predicted"/>
<dbReference type="InParanoid" id="A0A409VQH5"/>
<reference evidence="1 2" key="1">
    <citation type="journal article" date="2018" name="Evol. Lett.">
        <title>Horizontal gene cluster transfer increased hallucinogenic mushroom diversity.</title>
        <authorList>
            <person name="Reynolds H.T."/>
            <person name="Vijayakumar V."/>
            <person name="Gluck-Thaler E."/>
            <person name="Korotkin H.B."/>
            <person name="Matheny P.B."/>
            <person name="Slot J.C."/>
        </authorList>
    </citation>
    <scope>NUCLEOTIDE SEQUENCE [LARGE SCALE GENOMIC DNA]</scope>
    <source>
        <strain evidence="1 2">2629</strain>
    </source>
</reference>
<organism evidence="1 2">
    <name type="scientific">Panaeolus cyanescens</name>
    <dbReference type="NCBI Taxonomy" id="181874"/>
    <lineage>
        <taxon>Eukaryota</taxon>
        <taxon>Fungi</taxon>
        <taxon>Dikarya</taxon>
        <taxon>Basidiomycota</taxon>
        <taxon>Agaricomycotina</taxon>
        <taxon>Agaricomycetes</taxon>
        <taxon>Agaricomycetidae</taxon>
        <taxon>Agaricales</taxon>
        <taxon>Agaricineae</taxon>
        <taxon>Galeropsidaceae</taxon>
        <taxon>Panaeolus</taxon>
    </lineage>
</organism>
<name>A0A409VQH5_9AGAR</name>
<comment type="caution">
    <text evidence="1">The sequence shown here is derived from an EMBL/GenBank/DDBJ whole genome shotgun (WGS) entry which is preliminary data.</text>
</comment>
<evidence type="ECO:0000313" key="1">
    <source>
        <dbReference type="EMBL" id="PPQ68521.1"/>
    </source>
</evidence>
<dbReference type="EMBL" id="NHTK01006006">
    <property type="protein sequence ID" value="PPQ68521.1"/>
    <property type="molecule type" value="Genomic_DNA"/>
</dbReference>
<dbReference type="Proteomes" id="UP000284842">
    <property type="component" value="Unassembled WGS sequence"/>
</dbReference>
<keyword evidence="2" id="KW-1185">Reference proteome</keyword>
<gene>
    <name evidence="1" type="ORF">CVT24_005540</name>
</gene>
<evidence type="ECO:0000313" key="2">
    <source>
        <dbReference type="Proteomes" id="UP000284842"/>
    </source>
</evidence>
<protein>
    <submittedName>
        <fullName evidence="1">Uncharacterized protein</fullName>
    </submittedName>
</protein>
<dbReference type="AlphaFoldDB" id="A0A409VQH5"/>
<sequence>MTSLTTQSSQPTTYQRVSQNALRQKLRRVGAPISTKTFATVSEPMEPLHLPEPMLPIPPSTDALNFPVPVFEQRSLTTILELPEEEIEQVAYQLWGDCNVNIIHHSNLTETSVITTSSLYHSSTAVCDTPLTSASRPSARGLDGEGSQQFIVWDEIQWVPVTELVEEELALTANNQRQRWNKRVSKFISRIRKLFGARRPL</sequence>